<dbReference type="EMBL" id="UINC01025388">
    <property type="protein sequence ID" value="SVB00876.1"/>
    <property type="molecule type" value="Genomic_DNA"/>
</dbReference>
<accession>A0A382AH94</accession>
<proteinExistence type="predicted"/>
<dbReference type="Gene3D" id="1.20.120.710">
    <property type="entry name" value="Haloacid dehalogenase hydrolase-like domain"/>
    <property type="match status" value="1"/>
</dbReference>
<keyword evidence="2" id="KW-0460">Magnesium</keyword>
<dbReference type="InterPro" id="IPR051400">
    <property type="entry name" value="HAD-like_hydrolase"/>
</dbReference>
<sequence>MSITTIVFDLDETLMYEDRSVAETRRAAGETVRKRFGVDAGEFADTTAKEAEAIWREKCPVRPYCLDIGISSSEGLAGAFTGEDPNLKVLREWIPDYRHEAWRNALLIHKVEDDDFAEKISELFMEERRNRHIVFPETEATLMELQSTYRIGFLTNGAPDVQREKMDAAGLGHYFEVVGISGESVQGNRA</sequence>
<dbReference type="SUPFAM" id="SSF56784">
    <property type="entry name" value="HAD-like"/>
    <property type="match status" value="1"/>
</dbReference>
<reference evidence="3" key="1">
    <citation type="submission" date="2018-05" db="EMBL/GenBank/DDBJ databases">
        <authorList>
            <person name="Lanie J.A."/>
            <person name="Ng W.-L."/>
            <person name="Kazmierczak K.M."/>
            <person name="Andrzejewski T.M."/>
            <person name="Davidsen T.M."/>
            <person name="Wayne K.J."/>
            <person name="Tettelin H."/>
            <person name="Glass J.I."/>
            <person name="Rusch D."/>
            <person name="Podicherti R."/>
            <person name="Tsui H.-C.T."/>
            <person name="Winkler M.E."/>
        </authorList>
    </citation>
    <scope>NUCLEOTIDE SEQUENCE</scope>
</reference>
<dbReference type="InterPro" id="IPR023214">
    <property type="entry name" value="HAD_sf"/>
</dbReference>
<evidence type="ECO:0000256" key="2">
    <source>
        <dbReference type="ARBA" id="ARBA00022842"/>
    </source>
</evidence>
<evidence type="ECO:0008006" key="4">
    <source>
        <dbReference type="Google" id="ProtNLM"/>
    </source>
</evidence>
<protein>
    <recommendedName>
        <fullName evidence="4">Haloacid dehalogenase-like hydrolase</fullName>
    </recommendedName>
</protein>
<name>A0A382AH94_9ZZZZ</name>
<keyword evidence="1" id="KW-0378">Hydrolase</keyword>
<dbReference type="Gene3D" id="3.40.50.1000">
    <property type="entry name" value="HAD superfamily/HAD-like"/>
    <property type="match status" value="1"/>
</dbReference>
<organism evidence="3">
    <name type="scientific">marine metagenome</name>
    <dbReference type="NCBI Taxonomy" id="408172"/>
    <lineage>
        <taxon>unclassified sequences</taxon>
        <taxon>metagenomes</taxon>
        <taxon>ecological metagenomes</taxon>
    </lineage>
</organism>
<dbReference type="PANTHER" id="PTHR46470:SF3">
    <property type="entry name" value="N-ACYLNEURAMINATE-9-PHOSPHATASE"/>
    <property type="match status" value="1"/>
</dbReference>
<dbReference type="InterPro" id="IPR036412">
    <property type="entry name" value="HAD-like_sf"/>
</dbReference>
<dbReference type="GO" id="GO:0016791">
    <property type="term" value="F:phosphatase activity"/>
    <property type="evidence" value="ECO:0007669"/>
    <property type="project" value="TreeGrafter"/>
</dbReference>
<evidence type="ECO:0000256" key="1">
    <source>
        <dbReference type="ARBA" id="ARBA00022801"/>
    </source>
</evidence>
<dbReference type="Pfam" id="PF00702">
    <property type="entry name" value="Hydrolase"/>
    <property type="match status" value="1"/>
</dbReference>
<dbReference type="AlphaFoldDB" id="A0A382AH94"/>
<evidence type="ECO:0000313" key="3">
    <source>
        <dbReference type="EMBL" id="SVB00876.1"/>
    </source>
</evidence>
<feature type="non-terminal residue" evidence="3">
    <location>
        <position position="190"/>
    </location>
</feature>
<dbReference type="PANTHER" id="PTHR46470">
    <property type="entry name" value="N-ACYLNEURAMINATE-9-PHOSPHATASE"/>
    <property type="match status" value="1"/>
</dbReference>
<gene>
    <name evidence="3" type="ORF">METZ01_LOCUS153730</name>
</gene>